<protein>
    <recommendedName>
        <fullName evidence="4">Lipocalin-like domain-containing protein</fullName>
    </recommendedName>
</protein>
<dbReference type="EMBL" id="VOSB01000002">
    <property type="protein sequence ID" value="TXE20018.1"/>
    <property type="molecule type" value="Genomic_DNA"/>
</dbReference>
<dbReference type="OrthoDB" id="1426588at2"/>
<feature type="chain" id="PRO_5022879000" description="Lipocalin-like domain-containing protein" evidence="1">
    <location>
        <begin position="22"/>
        <end position="177"/>
    </location>
</feature>
<comment type="caution">
    <text evidence="2">The sequence shown here is derived from an EMBL/GenBank/DDBJ whole genome shotgun (WGS) entry which is preliminary data.</text>
</comment>
<evidence type="ECO:0000256" key="1">
    <source>
        <dbReference type="SAM" id="SignalP"/>
    </source>
</evidence>
<dbReference type="STRING" id="1123037.GCA_000425305_00479"/>
<sequence length="177" mass="19185">MKKLFLSLFVLTGLVLTTACSSDDDGGNGNTNADVAGTWKLTSLLTQSSLDINNDGNSSNDLLVESDCYLDDSLVFGASGIGSIISNSFLEVEAELVVGTTDEFTYSINCFIEEDIYAMTYTVSGNTVTIVDEDMFTVVGTVSGNTFNFVIPEGYEIVDEDFEVVLEEDLTFTYTKQ</sequence>
<evidence type="ECO:0000313" key="3">
    <source>
        <dbReference type="Proteomes" id="UP000321938"/>
    </source>
</evidence>
<keyword evidence="1" id="KW-0732">Signal</keyword>
<reference evidence="2 3" key="1">
    <citation type="submission" date="2019-08" db="EMBL/GenBank/DDBJ databases">
        <title>Genome of Psychroserpens burtonensis ACAM 167.</title>
        <authorList>
            <person name="Bowman J.P."/>
        </authorList>
    </citation>
    <scope>NUCLEOTIDE SEQUENCE [LARGE SCALE GENOMIC DNA]</scope>
    <source>
        <strain evidence="2 3">ACAM 167</strain>
    </source>
</reference>
<dbReference type="Proteomes" id="UP000321938">
    <property type="component" value="Unassembled WGS sequence"/>
</dbReference>
<gene>
    <name evidence="2" type="ORF">ES692_01800</name>
</gene>
<proteinExistence type="predicted"/>
<dbReference type="PROSITE" id="PS51257">
    <property type="entry name" value="PROKAR_LIPOPROTEIN"/>
    <property type="match status" value="1"/>
</dbReference>
<evidence type="ECO:0000313" key="2">
    <source>
        <dbReference type="EMBL" id="TXE20018.1"/>
    </source>
</evidence>
<evidence type="ECO:0008006" key="4">
    <source>
        <dbReference type="Google" id="ProtNLM"/>
    </source>
</evidence>
<organism evidence="2 3">
    <name type="scientific">Psychroserpens burtonensis</name>
    <dbReference type="NCBI Taxonomy" id="49278"/>
    <lineage>
        <taxon>Bacteria</taxon>
        <taxon>Pseudomonadati</taxon>
        <taxon>Bacteroidota</taxon>
        <taxon>Flavobacteriia</taxon>
        <taxon>Flavobacteriales</taxon>
        <taxon>Flavobacteriaceae</taxon>
        <taxon>Psychroserpens</taxon>
    </lineage>
</organism>
<dbReference type="AlphaFoldDB" id="A0A5C7BKH4"/>
<feature type="signal peptide" evidence="1">
    <location>
        <begin position="1"/>
        <end position="21"/>
    </location>
</feature>
<dbReference type="RefSeq" id="WP_028873387.1">
    <property type="nucleotide sequence ID" value="NZ_VOSB01000002.1"/>
</dbReference>
<name>A0A5C7BKH4_9FLAO</name>
<accession>A0A5C7BKH4</accession>
<keyword evidence="3" id="KW-1185">Reference proteome</keyword>